<evidence type="ECO:0000256" key="5">
    <source>
        <dbReference type="ARBA" id="ARBA00022898"/>
    </source>
</evidence>
<dbReference type="PANTHER" id="PTHR43552:SF2">
    <property type="entry name" value="DIAMINOBUTYRATE--2-OXOGLUTARATE TRANSAMINASE"/>
    <property type="match status" value="1"/>
</dbReference>
<evidence type="ECO:0000256" key="6">
    <source>
        <dbReference type="RuleBase" id="RU003560"/>
    </source>
</evidence>
<evidence type="ECO:0000256" key="1">
    <source>
        <dbReference type="ARBA" id="ARBA00001933"/>
    </source>
</evidence>
<dbReference type="GO" id="GO:0019491">
    <property type="term" value="P:ectoine biosynthetic process"/>
    <property type="evidence" value="ECO:0007669"/>
    <property type="project" value="InterPro"/>
</dbReference>
<dbReference type="GO" id="GO:0045303">
    <property type="term" value="F:diaminobutyrate-2-oxoglutarate transaminase activity"/>
    <property type="evidence" value="ECO:0007669"/>
    <property type="project" value="UniProtKB-EC"/>
</dbReference>
<dbReference type="InterPro" id="IPR005814">
    <property type="entry name" value="Aminotrans_3"/>
</dbReference>
<comment type="function">
    <text evidence="7">Catalyzes reversively the conversion of L-aspartate beta-semialdehyde (ASA) to L-2,4-diaminobutyrate (DABA) by transamination with L-glutamate.</text>
</comment>
<keyword evidence="4 7" id="KW-0808">Transferase</keyword>
<dbReference type="InterPro" id="IPR015421">
    <property type="entry name" value="PyrdxlP-dep_Trfase_major"/>
</dbReference>
<evidence type="ECO:0000256" key="2">
    <source>
        <dbReference type="ARBA" id="ARBA00008954"/>
    </source>
</evidence>
<dbReference type="EMBL" id="CP101717">
    <property type="protein sequence ID" value="WLD59037.1"/>
    <property type="molecule type" value="Genomic_DNA"/>
</dbReference>
<keyword evidence="3 7" id="KW-0032">Aminotransferase</keyword>
<comment type="pathway">
    <text evidence="7">Amine and polyamine biosynthesis; ectoine biosynthesis; L-ectoine from L-aspartate 4-semialdehyde: step 1/3.</text>
</comment>
<dbReference type="InterPro" id="IPR049704">
    <property type="entry name" value="Aminotrans_3_PPA_site"/>
</dbReference>
<dbReference type="NCBIfam" id="NF006733">
    <property type="entry name" value="PRK09264.1"/>
    <property type="match status" value="1"/>
</dbReference>
<evidence type="ECO:0000313" key="8">
    <source>
        <dbReference type="EMBL" id="WLD59037.1"/>
    </source>
</evidence>
<sequence length="418" mass="45254">MGIFKDVESNVRSYCRGIPAIFKSAKGSEMVDEHGKVYLDFLAGAGTLNYGHNNPVLKKALLEYIEADGVTHGLDFHTEAKAAFLHAFSDIILKPRGLNHAVMFPGPTGTNAVEAALKIARKVTGRHTIVSFTNGFHGMSLGALAATGNQHHRGGAGVPLQGVFRLPYEGYMDGLDSLTYFETLMEDPSSGMDHPAAVIVEIVQGEGGLNAATDEWLVRLESICRKHDILLIADDIQAGCGRTGTFFSFEPSGIEPDIITLSKSLSGYGLPFALTLIRRELDQFEPGEHNGTFRGNNLAFITARVALEHYWADMDFTHEIQAKAKHLRKRLADMAEGTPLFLKGRGLMSGLSCPNGDIASAITSDCFENGMIIETSGPNDEVVKCLAPLTTTMDELNKGLDLLDAAIERQNLKTTESA</sequence>
<dbReference type="Gene3D" id="3.90.1150.10">
    <property type="entry name" value="Aspartate Aminotransferase, domain 1"/>
    <property type="match status" value="1"/>
</dbReference>
<dbReference type="RefSeq" id="WP_304996328.1">
    <property type="nucleotide sequence ID" value="NZ_CP101717.1"/>
</dbReference>
<comment type="catalytic activity">
    <reaction evidence="7">
        <text>L-2,4-diaminobutanoate + 2-oxoglutarate = L-aspartate 4-semialdehyde + L-glutamate</text>
        <dbReference type="Rhea" id="RHEA:11160"/>
        <dbReference type="ChEBI" id="CHEBI:16810"/>
        <dbReference type="ChEBI" id="CHEBI:29985"/>
        <dbReference type="ChEBI" id="CHEBI:58761"/>
        <dbReference type="ChEBI" id="CHEBI:537519"/>
        <dbReference type="EC" id="2.6.1.76"/>
    </reaction>
</comment>
<dbReference type="PROSITE" id="PS00600">
    <property type="entry name" value="AA_TRANSFER_CLASS_3"/>
    <property type="match status" value="1"/>
</dbReference>
<dbReference type="Pfam" id="PF00202">
    <property type="entry name" value="Aminotran_3"/>
    <property type="match status" value="1"/>
</dbReference>
<dbReference type="AlphaFoldDB" id="A0AB38YII7"/>
<evidence type="ECO:0000256" key="4">
    <source>
        <dbReference type="ARBA" id="ARBA00022679"/>
    </source>
</evidence>
<dbReference type="SUPFAM" id="SSF53383">
    <property type="entry name" value="PLP-dependent transferases"/>
    <property type="match status" value="1"/>
</dbReference>
<dbReference type="CDD" id="cd00610">
    <property type="entry name" value="OAT_like"/>
    <property type="match status" value="1"/>
</dbReference>
<dbReference type="InterPro" id="IPR015422">
    <property type="entry name" value="PyrdxlP-dep_Trfase_small"/>
</dbReference>
<evidence type="ECO:0000256" key="3">
    <source>
        <dbReference type="ARBA" id="ARBA00022576"/>
    </source>
</evidence>
<dbReference type="GO" id="GO:0047307">
    <property type="term" value="F:diaminobutyrate-pyruvate transaminase activity"/>
    <property type="evidence" value="ECO:0007669"/>
    <property type="project" value="InterPro"/>
</dbReference>
<proteinExistence type="inferred from homology"/>
<dbReference type="InterPro" id="IPR004637">
    <property type="entry name" value="Dat"/>
</dbReference>
<dbReference type="InterPro" id="IPR015424">
    <property type="entry name" value="PyrdxlP-dep_Trfase"/>
</dbReference>
<dbReference type="NCBIfam" id="TIGR02407">
    <property type="entry name" value="ectoine_ectB"/>
    <property type="match status" value="1"/>
</dbReference>
<dbReference type="EC" id="2.6.1.76" evidence="7"/>
<dbReference type="NCBIfam" id="TIGR00709">
    <property type="entry name" value="dat"/>
    <property type="match status" value="1"/>
</dbReference>
<evidence type="ECO:0000256" key="7">
    <source>
        <dbReference type="RuleBase" id="RU365034"/>
    </source>
</evidence>
<dbReference type="PIRSF" id="PIRSF000521">
    <property type="entry name" value="Transaminase_4ab_Lys_Orn"/>
    <property type="match status" value="1"/>
</dbReference>
<dbReference type="PANTHER" id="PTHR43552">
    <property type="entry name" value="DIAMINOBUTYRATE--2-OXOGLUTARATE AMINOTRANSFERASE"/>
    <property type="match status" value="1"/>
</dbReference>
<name>A0AB38YII7_9GAMM</name>
<comment type="similarity">
    <text evidence="2 6">Belongs to the class-III pyridoxal-phosphate-dependent aminotransferase family.</text>
</comment>
<comment type="cofactor">
    <cofactor evidence="1 7">
        <name>pyridoxal 5'-phosphate</name>
        <dbReference type="ChEBI" id="CHEBI:597326"/>
    </cofactor>
</comment>
<keyword evidence="5 6" id="KW-0663">Pyridoxal phosphate</keyword>
<gene>
    <name evidence="8" type="primary">ectB</name>
    <name evidence="8" type="ORF">NFC81_04435</name>
</gene>
<organism evidence="8">
    <name type="scientific">Salinispirillum sp. LH 10-3-1</name>
    <dbReference type="NCBI Taxonomy" id="2952525"/>
    <lineage>
        <taxon>Bacteria</taxon>
        <taxon>Pseudomonadati</taxon>
        <taxon>Pseudomonadota</taxon>
        <taxon>Gammaproteobacteria</taxon>
        <taxon>Oceanospirillales</taxon>
        <taxon>Saccharospirillaceae</taxon>
        <taxon>Salinispirillum</taxon>
    </lineage>
</organism>
<dbReference type="InterPro" id="IPR012773">
    <property type="entry name" value="Ectoine_EctB"/>
</dbReference>
<dbReference type="GO" id="GO:0030170">
    <property type="term" value="F:pyridoxal phosphate binding"/>
    <property type="evidence" value="ECO:0007669"/>
    <property type="project" value="InterPro"/>
</dbReference>
<reference evidence="8" key="1">
    <citation type="submission" date="2022-07" db="EMBL/GenBank/DDBJ databases">
        <title>Complete genome sequence of Salinispirillum sp. LH10-3-1 capable of multiple carbohydrate inversion isolated from a soda lake.</title>
        <authorList>
            <person name="Liu J."/>
            <person name="Zhai Y."/>
            <person name="Zhang H."/>
            <person name="Yang H."/>
            <person name="Qu J."/>
            <person name="Li J."/>
        </authorList>
    </citation>
    <scope>NUCLEOTIDE SEQUENCE</scope>
    <source>
        <strain evidence="8">LH 10-3-1</strain>
    </source>
</reference>
<dbReference type="Gene3D" id="3.40.640.10">
    <property type="entry name" value="Type I PLP-dependent aspartate aminotransferase-like (Major domain)"/>
    <property type="match status" value="1"/>
</dbReference>
<protein>
    <recommendedName>
        <fullName evidence="7">Diaminobutyrate--2-oxoglutarate transaminase</fullName>
        <ecNumber evidence="7">2.6.1.76</ecNumber>
    </recommendedName>
    <alternativeName>
        <fullName evidence="7">DABA aminotransferase</fullName>
    </alternativeName>
</protein>
<accession>A0AB38YII7</accession>